<evidence type="ECO:0000313" key="5">
    <source>
        <dbReference type="Proteomes" id="UP000648663"/>
    </source>
</evidence>
<evidence type="ECO:0000313" key="2">
    <source>
        <dbReference type="EMBL" id="GGL64461.1"/>
    </source>
</evidence>
<feature type="transmembrane region" description="Helical" evidence="1">
    <location>
        <begin position="50"/>
        <end position="66"/>
    </location>
</feature>
<dbReference type="EMBL" id="JAAMPA010000001">
    <property type="protein sequence ID" value="NIH66536.1"/>
    <property type="molecule type" value="Genomic_DNA"/>
</dbReference>
<keyword evidence="1" id="KW-0472">Membrane</keyword>
<comment type="caution">
    <text evidence="3">The sequence shown here is derived from an EMBL/GenBank/DDBJ whole genome shotgun (WGS) entry which is preliminary data.</text>
</comment>
<dbReference type="Proteomes" id="UP000648663">
    <property type="component" value="Unassembled WGS sequence"/>
</dbReference>
<evidence type="ECO:0000256" key="1">
    <source>
        <dbReference type="SAM" id="Phobius"/>
    </source>
</evidence>
<gene>
    <name evidence="3" type="ORF">FB380_000982</name>
    <name evidence="2" type="ORF">GCM10011589_20810</name>
</gene>
<reference evidence="3 4" key="3">
    <citation type="submission" date="2020-02" db="EMBL/GenBank/DDBJ databases">
        <title>Sequencing the genomes of 1000 actinobacteria strains.</title>
        <authorList>
            <person name="Klenk H.-P."/>
        </authorList>
    </citation>
    <scope>NUCLEOTIDE SEQUENCE [LARGE SCALE GENOMIC DNA]</scope>
    <source>
        <strain evidence="3 4">DSM 45201</strain>
    </source>
</reference>
<organism evidence="3 4">
    <name type="scientific">Modestobacter marinus</name>
    <dbReference type="NCBI Taxonomy" id="477641"/>
    <lineage>
        <taxon>Bacteria</taxon>
        <taxon>Bacillati</taxon>
        <taxon>Actinomycetota</taxon>
        <taxon>Actinomycetes</taxon>
        <taxon>Geodermatophilales</taxon>
        <taxon>Geodermatophilaceae</taxon>
        <taxon>Modestobacter</taxon>
    </lineage>
</organism>
<dbReference type="Proteomes" id="UP000552836">
    <property type="component" value="Unassembled WGS sequence"/>
</dbReference>
<reference evidence="2" key="4">
    <citation type="submission" date="2024-05" db="EMBL/GenBank/DDBJ databases">
        <authorList>
            <person name="Sun Q."/>
            <person name="Zhou Y."/>
        </authorList>
    </citation>
    <scope>NUCLEOTIDE SEQUENCE</scope>
    <source>
        <strain evidence="2">CGMCC 4.5581</strain>
    </source>
</reference>
<dbReference type="RefSeq" id="WP_229681987.1">
    <property type="nucleotide sequence ID" value="NZ_BAABJU010000009.1"/>
</dbReference>
<reference evidence="5" key="2">
    <citation type="journal article" date="2019" name="Int. J. Syst. Evol. Microbiol.">
        <title>The Global Catalogue of Microorganisms (GCM) 10K type strain sequencing project: providing services to taxonomists for standard genome sequencing and annotation.</title>
        <authorList>
            <consortium name="The Broad Institute Genomics Platform"/>
            <consortium name="The Broad Institute Genome Sequencing Center for Infectious Disease"/>
            <person name="Wu L."/>
            <person name="Ma J."/>
        </authorList>
    </citation>
    <scope>NUCLEOTIDE SEQUENCE [LARGE SCALE GENOMIC DNA]</scope>
    <source>
        <strain evidence="5">CGMCC 4.5581</strain>
    </source>
</reference>
<keyword evidence="1" id="KW-0812">Transmembrane</keyword>
<sequence>MHLSVPTPHLSAPALPALRLPGRLPVATVLLSVLYAAAIAVALLAPGQHVLAGCVVLGGLVSRSVVRRRRSAAGALGAATVAVDTVLPDPAVLPGNSRDEPAPAPAAA</sequence>
<evidence type="ECO:0000313" key="3">
    <source>
        <dbReference type="EMBL" id="NIH66536.1"/>
    </source>
</evidence>
<accession>A0A846LFS7</accession>
<evidence type="ECO:0000313" key="4">
    <source>
        <dbReference type="Proteomes" id="UP000552836"/>
    </source>
</evidence>
<proteinExistence type="predicted"/>
<dbReference type="EMBL" id="BMMI01000003">
    <property type="protein sequence ID" value="GGL64461.1"/>
    <property type="molecule type" value="Genomic_DNA"/>
</dbReference>
<keyword evidence="5" id="KW-1185">Reference proteome</keyword>
<protein>
    <submittedName>
        <fullName evidence="3">Uncharacterized protein</fullName>
    </submittedName>
</protein>
<reference evidence="2" key="1">
    <citation type="journal article" date="2014" name="Int. J. Syst. Evol. Microbiol.">
        <title>Complete genome of a new Firmicutes species belonging to the dominant human colonic microbiota ('Ruminococcus bicirculans') reveals two chromosomes and a selective capacity to utilize plant glucans.</title>
        <authorList>
            <consortium name="NISC Comparative Sequencing Program"/>
            <person name="Wegmann U."/>
            <person name="Louis P."/>
            <person name="Goesmann A."/>
            <person name="Henrissat B."/>
            <person name="Duncan S.H."/>
            <person name="Flint H.J."/>
        </authorList>
    </citation>
    <scope>NUCLEOTIDE SEQUENCE</scope>
    <source>
        <strain evidence="2">CGMCC 4.5581</strain>
    </source>
</reference>
<keyword evidence="1" id="KW-1133">Transmembrane helix</keyword>
<dbReference type="AlphaFoldDB" id="A0A846LFS7"/>
<name>A0A846LFS7_9ACTN</name>